<comment type="subcellular location">
    <subcellularLocation>
        <location evidence="2">Membrane</location>
        <topology evidence="2">Multi-pass membrane protein</topology>
    </subcellularLocation>
</comment>
<organism evidence="10 11">
    <name type="scientific">Paracoccus acridae</name>
    <dbReference type="NCBI Taxonomy" id="1795310"/>
    <lineage>
        <taxon>Bacteria</taxon>
        <taxon>Pseudomonadati</taxon>
        <taxon>Pseudomonadota</taxon>
        <taxon>Alphaproteobacteria</taxon>
        <taxon>Rhodobacterales</taxon>
        <taxon>Paracoccaceae</taxon>
        <taxon>Paracoccus</taxon>
    </lineage>
</organism>
<proteinExistence type="predicted"/>
<comment type="function">
    <text evidence="1">May be specifically involved in the processing, transport, and/or maturation of the MADH beta-subunit.</text>
</comment>
<comment type="pathway">
    <text evidence="3">One-carbon metabolism; methylamine degradation.</text>
</comment>
<evidence type="ECO:0000313" key="11">
    <source>
        <dbReference type="Proteomes" id="UP000640509"/>
    </source>
</evidence>
<dbReference type="RefSeq" id="WP_188716931.1">
    <property type="nucleotide sequence ID" value="NZ_BMIV01000025.1"/>
</dbReference>
<reference evidence="11" key="1">
    <citation type="journal article" date="2019" name="Int. J. Syst. Evol. Microbiol.">
        <title>The Global Catalogue of Microorganisms (GCM) 10K type strain sequencing project: providing services to taxonomists for standard genome sequencing and annotation.</title>
        <authorList>
            <consortium name="The Broad Institute Genomics Platform"/>
            <consortium name="The Broad Institute Genome Sequencing Center for Infectious Disease"/>
            <person name="Wu L."/>
            <person name="Ma J."/>
        </authorList>
    </citation>
    <scope>NUCLEOTIDE SEQUENCE [LARGE SCALE GENOMIC DNA]</scope>
    <source>
        <strain evidence="11">CGMCC 1.15419</strain>
    </source>
</reference>
<dbReference type="InterPro" id="IPR009908">
    <property type="entry name" value="Methylamine_util_MauE"/>
</dbReference>
<evidence type="ECO:0000256" key="7">
    <source>
        <dbReference type="ARBA" id="ARBA00023136"/>
    </source>
</evidence>
<gene>
    <name evidence="10" type="ORF">GCM10011402_35500</name>
</gene>
<keyword evidence="5 8" id="KW-0812">Transmembrane</keyword>
<evidence type="ECO:0000259" key="9">
    <source>
        <dbReference type="Pfam" id="PF07291"/>
    </source>
</evidence>
<name>A0ABQ1VNI0_9RHOB</name>
<sequence>MEQVLQEPMLHWALRTFLAVMFTAAAVSKLTGLEEFYGVVRNFRVLPDALSRAVAMVLPVVELAVAAGLLITPLAAPAALSAAGLLVVFGLAIAINVLRGRTQIDCGCFRNGMKQRISWAMVGRNVVLTAMALSAAALLPLARPAGAMDLAAGMMAGTVLFLLYFSASMLARLPARQTTTASLKGR</sequence>
<comment type="caution">
    <text evidence="10">The sequence shown here is derived from an EMBL/GenBank/DDBJ whole genome shotgun (WGS) entry which is preliminary data.</text>
</comment>
<evidence type="ECO:0000256" key="1">
    <source>
        <dbReference type="ARBA" id="ARBA00003475"/>
    </source>
</evidence>
<dbReference type="Proteomes" id="UP000640509">
    <property type="component" value="Unassembled WGS sequence"/>
</dbReference>
<evidence type="ECO:0000256" key="4">
    <source>
        <dbReference type="ARBA" id="ARBA00019078"/>
    </source>
</evidence>
<keyword evidence="6 8" id="KW-1133">Transmembrane helix</keyword>
<accession>A0ABQ1VNI0</accession>
<feature type="domain" description="Methylamine utilisation protein MauE" evidence="9">
    <location>
        <begin position="9"/>
        <end position="136"/>
    </location>
</feature>
<evidence type="ECO:0000256" key="2">
    <source>
        <dbReference type="ARBA" id="ARBA00004141"/>
    </source>
</evidence>
<protein>
    <recommendedName>
        <fullName evidence="4">Methylamine utilization protein MauE</fullName>
    </recommendedName>
</protein>
<evidence type="ECO:0000256" key="5">
    <source>
        <dbReference type="ARBA" id="ARBA00022692"/>
    </source>
</evidence>
<keyword evidence="11" id="KW-1185">Reference proteome</keyword>
<feature type="transmembrane region" description="Helical" evidence="8">
    <location>
        <begin position="78"/>
        <end position="98"/>
    </location>
</feature>
<evidence type="ECO:0000313" key="10">
    <source>
        <dbReference type="EMBL" id="GGF79792.1"/>
    </source>
</evidence>
<evidence type="ECO:0000256" key="3">
    <source>
        <dbReference type="ARBA" id="ARBA00004856"/>
    </source>
</evidence>
<dbReference type="EMBL" id="BMIV01000025">
    <property type="protein sequence ID" value="GGF79792.1"/>
    <property type="molecule type" value="Genomic_DNA"/>
</dbReference>
<feature type="transmembrane region" description="Helical" evidence="8">
    <location>
        <begin position="53"/>
        <end position="72"/>
    </location>
</feature>
<keyword evidence="7 8" id="KW-0472">Membrane</keyword>
<evidence type="ECO:0000256" key="6">
    <source>
        <dbReference type="ARBA" id="ARBA00022989"/>
    </source>
</evidence>
<feature type="transmembrane region" description="Helical" evidence="8">
    <location>
        <begin position="145"/>
        <end position="167"/>
    </location>
</feature>
<feature type="transmembrane region" description="Helical" evidence="8">
    <location>
        <begin position="119"/>
        <end position="139"/>
    </location>
</feature>
<dbReference type="Pfam" id="PF07291">
    <property type="entry name" value="MauE"/>
    <property type="match status" value="1"/>
</dbReference>
<evidence type="ECO:0000256" key="8">
    <source>
        <dbReference type="SAM" id="Phobius"/>
    </source>
</evidence>
<feature type="transmembrane region" description="Helical" evidence="8">
    <location>
        <begin position="12"/>
        <end position="32"/>
    </location>
</feature>